<evidence type="ECO:0000256" key="1">
    <source>
        <dbReference type="SAM" id="MobiDB-lite"/>
    </source>
</evidence>
<protein>
    <recommendedName>
        <fullName evidence="5">5-bromo-4-chloroindolyl phosphate hydrolysis protein</fullName>
    </recommendedName>
</protein>
<dbReference type="Pfam" id="PF10112">
    <property type="entry name" value="Halogen_Hydrol"/>
    <property type="match status" value="1"/>
</dbReference>
<gene>
    <name evidence="3" type="ORF">DWY99_09345</name>
</gene>
<keyword evidence="2" id="KW-0812">Transmembrane</keyword>
<evidence type="ECO:0008006" key="5">
    <source>
        <dbReference type="Google" id="ProtNLM"/>
    </source>
</evidence>
<proteinExistence type="predicted"/>
<feature type="transmembrane region" description="Helical" evidence="2">
    <location>
        <begin position="162"/>
        <end position="180"/>
    </location>
</feature>
<reference evidence="3 4" key="1">
    <citation type="submission" date="2018-08" db="EMBL/GenBank/DDBJ databases">
        <title>A genome reference for cultivated species of the human gut microbiota.</title>
        <authorList>
            <person name="Zou Y."/>
            <person name="Xue W."/>
            <person name="Luo G."/>
        </authorList>
    </citation>
    <scope>NUCLEOTIDE SEQUENCE [LARGE SCALE GENOMIC DNA]</scope>
    <source>
        <strain evidence="3 4">AF28-26</strain>
    </source>
</reference>
<name>A0A412AW93_9FIRM</name>
<sequence length="348" mass="39613">MSGRWDWDVKSSYTYYALKKAKDMMEKSLNQAAEEIQDSQRKKSQNPPENGMPRQQPPYQAEGDRPGQAPSENFSGGYQPPPGRVYTTPPPPNNQTSGKKQTPPYQVYEPIKTKRQKKENSKKTVPPGMMEVRQKSVACNYGVGLFVLFWGMVAPTYRLSDFIILLFLSVGVFFLCKLIFKGKRVFVPIPEKKVETGDRETDQLIIDGQNYLKKMQEADIAIEDETVSEQIRKLKEISKKIFEFVAENPKKAPQIRKFMNYYLPTTLKLLSSYDKLENTGITGTNISETMLSIERMMNTIVMAFEKQLDHLFADEAMDISTDITVLEGMLAQEGLTGSDFNKAKHKGE</sequence>
<dbReference type="AlphaFoldDB" id="A0A412AW93"/>
<feature type="transmembrane region" description="Helical" evidence="2">
    <location>
        <begin position="138"/>
        <end position="156"/>
    </location>
</feature>
<keyword evidence="2" id="KW-0472">Membrane</keyword>
<feature type="compositionally biased region" description="Polar residues" evidence="1">
    <location>
        <begin position="94"/>
        <end position="104"/>
    </location>
</feature>
<evidence type="ECO:0000313" key="4">
    <source>
        <dbReference type="Proteomes" id="UP000284751"/>
    </source>
</evidence>
<dbReference type="InterPro" id="IPR018770">
    <property type="entry name" value="ChloroindolylP_hydrolase"/>
</dbReference>
<dbReference type="EMBL" id="QRTC01000036">
    <property type="protein sequence ID" value="RGQ38959.1"/>
    <property type="molecule type" value="Genomic_DNA"/>
</dbReference>
<feature type="region of interest" description="Disordered" evidence="1">
    <location>
        <begin position="29"/>
        <end position="128"/>
    </location>
</feature>
<keyword evidence="2" id="KW-1133">Transmembrane helix</keyword>
<comment type="caution">
    <text evidence="3">The sequence shown here is derived from an EMBL/GenBank/DDBJ whole genome shotgun (WGS) entry which is preliminary data.</text>
</comment>
<organism evidence="3 4">
    <name type="scientific">[Clostridium] leptum</name>
    <dbReference type="NCBI Taxonomy" id="1535"/>
    <lineage>
        <taxon>Bacteria</taxon>
        <taxon>Bacillati</taxon>
        <taxon>Bacillota</taxon>
        <taxon>Clostridia</taxon>
        <taxon>Eubacteriales</taxon>
        <taxon>Oscillospiraceae</taxon>
        <taxon>Oscillospiraceae incertae sedis</taxon>
    </lineage>
</organism>
<evidence type="ECO:0000256" key="2">
    <source>
        <dbReference type="SAM" id="Phobius"/>
    </source>
</evidence>
<dbReference type="Proteomes" id="UP000284751">
    <property type="component" value="Unassembled WGS sequence"/>
</dbReference>
<feature type="compositionally biased region" description="Pro residues" evidence="1">
    <location>
        <begin position="79"/>
        <end position="93"/>
    </location>
</feature>
<accession>A0A412AW93</accession>
<evidence type="ECO:0000313" key="3">
    <source>
        <dbReference type="EMBL" id="RGQ38959.1"/>
    </source>
</evidence>